<organism evidence="2">
    <name type="scientific">Tanacetum cinerariifolium</name>
    <name type="common">Dalmatian daisy</name>
    <name type="synonym">Chrysanthemum cinerariifolium</name>
    <dbReference type="NCBI Taxonomy" id="118510"/>
    <lineage>
        <taxon>Eukaryota</taxon>
        <taxon>Viridiplantae</taxon>
        <taxon>Streptophyta</taxon>
        <taxon>Embryophyta</taxon>
        <taxon>Tracheophyta</taxon>
        <taxon>Spermatophyta</taxon>
        <taxon>Magnoliopsida</taxon>
        <taxon>eudicotyledons</taxon>
        <taxon>Gunneridae</taxon>
        <taxon>Pentapetalae</taxon>
        <taxon>asterids</taxon>
        <taxon>campanulids</taxon>
        <taxon>Asterales</taxon>
        <taxon>Asteraceae</taxon>
        <taxon>Asteroideae</taxon>
        <taxon>Anthemideae</taxon>
        <taxon>Anthemidinae</taxon>
        <taxon>Tanacetum</taxon>
    </lineage>
</organism>
<dbReference type="EMBL" id="BKCJ010010755">
    <property type="protein sequence ID" value="GEU92999.1"/>
    <property type="molecule type" value="Genomic_DNA"/>
</dbReference>
<dbReference type="AlphaFoldDB" id="A0A6L2P5Y8"/>
<feature type="coiled-coil region" evidence="1">
    <location>
        <begin position="56"/>
        <end position="117"/>
    </location>
</feature>
<proteinExistence type="predicted"/>
<reference evidence="2" key="1">
    <citation type="journal article" date="2019" name="Sci. Rep.">
        <title>Draft genome of Tanacetum cinerariifolium, the natural source of mosquito coil.</title>
        <authorList>
            <person name="Yamashiro T."/>
            <person name="Shiraishi A."/>
            <person name="Satake H."/>
            <person name="Nakayama K."/>
        </authorList>
    </citation>
    <scope>NUCLEOTIDE SEQUENCE</scope>
</reference>
<accession>A0A6L2P5Y8</accession>
<sequence>MAIQGGANQIARCVINDLIEFSWETSIDGYMSFFKAQQIAKSCGFINRMCKKANTFRNLVRHLNALIAEMEALEDHGELFDTLIDLRDDREAAQTKLQGLNELITQAEEDIETKEAQIQVMND</sequence>
<evidence type="ECO:0000313" key="2">
    <source>
        <dbReference type="EMBL" id="GEU92999.1"/>
    </source>
</evidence>
<name>A0A6L2P5Y8_TANCI</name>
<protein>
    <submittedName>
        <fullName evidence="2">Uncharacterized protein</fullName>
    </submittedName>
</protein>
<evidence type="ECO:0000256" key="1">
    <source>
        <dbReference type="SAM" id="Coils"/>
    </source>
</evidence>
<gene>
    <name evidence="2" type="ORF">Tci_064977</name>
</gene>
<keyword evidence="1" id="KW-0175">Coiled coil</keyword>
<comment type="caution">
    <text evidence="2">The sequence shown here is derived from an EMBL/GenBank/DDBJ whole genome shotgun (WGS) entry which is preliminary data.</text>
</comment>